<keyword evidence="2" id="KW-1185">Reference proteome</keyword>
<proteinExistence type="predicted"/>
<dbReference type="Proteomes" id="UP000092993">
    <property type="component" value="Unassembled WGS sequence"/>
</dbReference>
<gene>
    <name evidence="1" type="ORF">A0H81_05396</name>
</gene>
<evidence type="ECO:0000313" key="1">
    <source>
        <dbReference type="EMBL" id="OBZ74433.1"/>
    </source>
</evidence>
<name>A0A1C7MBZ6_GRIFR</name>
<protein>
    <submittedName>
        <fullName evidence="1">Uncharacterized protein</fullName>
    </submittedName>
</protein>
<sequence length="99" mass="11107">MVDAPHFRMRKKLTFVDGHAATLLIRLEFVPENHAHLTIFERARDVHFALLFELFDRLRGLLPALLKCTHGEATALTCLALDLGEKGGFISDIVVVLRG</sequence>
<dbReference type="EMBL" id="LUGG01000005">
    <property type="protein sequence ID" value="OBZ74433.1"/>
    <property type="molecule type" value="Genomic_DNA"/>
</dbReference>
<dbReference type="AlphaFoldDB" id="A0A1C7MBZ6"/>
<accession>A0A1C7MBZ6</accession>
<organism evidence="1 2">
    <name type="scientific">Grifola frondosa</name>
    <name type="common">Maitake</name>
    <name type="synonym">Polyporus frondosus</name>
    <dbReference type="NCBI Taxonomy" id="5627"/>
    <lineage>
        <taxon>Eukaryota</taxon>
        <taxon>Fungi</taxon>
        <taxon>Dikarya</taxon>
        <taxon>Basidiomycota</taxon>
        <taxon>Agaricomycotina</taxon>
        <taxon>Agaricomycetes</taxon>
        <taxon>Polyporales</taxon>
        <taxon>Grifolaceae</taxon>
        <taxon>Grifola</taxon>
    </lineage>
</organism>
<reference evidence="1 2" key="1">
    <citation type="submission" date="2016-03" db="EMBL/GenBank/DDBJ databases">
        <title>Whole genome sequencing of Grifola frondosa 9006-11.</title>
        <authorList>
            <person name="Min B."/>
            <person name="Park H."/>
            <person name="Kim J.-G."/>
            <person name="Cho H."/>
            <person name="Oh Y.-L."/>
            <person name="Kong W.-S."/>
            <person name="Choi I.-G."/>
        </authorList>
    </citation>
    <scope>NUCLEOTIDE SEQUENCE [LARGE SCALE GENOMIC DNA]</scope>
    <source>
        <strain evidence="1 2">9006-11</strain>
    </source>
</reference>
<comment type="caution">
    <text evidence="1">The sequence shown here is derived from an EMBL/GenBank/DDBJ whole genome shotgun (WGS) entry which is preliminary data.</text>
</comment>
<evidence type="ECO:0000313" key="2">
    <source>
        <dbReference type="Proteomes" id="UP000092993"/>
    </source>
</evidence>